<evidence type="ECO:0000313" key="1">
    <source>
        <dbReference type="EMBL" id="BCR99479.1"/>
    </source>
</evidence>
<dbReference type="EMBL" id="AP024428">
    <property type="protein sequence ID" value="BCR99479.1"/>
    <property type="molecule type" value="Genomic_DNA"/>
</dbReference>
<dbReference type="GeneID" id="64960801"/>
<keyword evidence="2" id="KW-1185">Reference proteome</keyword>
<dbReference type="Proteomes" id="UP000661280">
    <property type="component" value="Chromosome 4"/>
</dbReference>
<reference evidence="1" key="1">
    <citation type="submission" date="2021-01" db="EMBL/GenBank/DDBJ databases">
        <authorList>
            <consortium name="Aspergillus luchuensis mut. kawachii IFO 4304 genome sequencing consortium"/>
            <person name="Kazuki M."/>
            <person name="Futagami T."/>
        </authorList>
    </citation>
    <scope>NUCLEOTIDE SEQUENCE</scope>
    <source>
        <strain evidence="1">IFO 4308</strain>
    </source>
</reference>
<protein>
    <submittedName>
        <fullName evidence="1">Uncharacterized protein</fullName>
    </submittedName>
</protein>
<reference evidence="1" key="2">
    <citation type="submission" date="2021-02" db="EMBL/GenBank/DDBJ databases">
        <title>Aspergillus luchuensis mut. kawachii IFO 4304 genome sequence.</title>
        <authorList>
            <person name="Mori K."/>
            <person name="Kadooka C."/>
            <person name="Goto M."/>
            <person name="Futagami T."/>
        </authorList>
    </citation>
    <scope>NUCLEOTIDE SEQUENCE</scope>
    <source>
        <strain evidence="1">IFO 4308</strain>
    </source>
</reference>
<dbReference type="AlphaFoldDB" id="A0A7R7WAW8"/>
<evidence type="ECO:0000313" key="2">
    <source>
        <dbReference type="Proteomes" id="UP000661280"/>
    </source>
</evidence>
<dbReference type="RefSeq" id="XP_041543242.1">
    <property type="nucleotide sequence ID" value="XM_041689571.1"/>
</dbReference>
<proteinExistence type="predicted"/>
<gene>
    <name evidence="1" type="ORF">AKAW2_41162S</name>
</gene>
<name>A0A7R7WAW8_ASPKA</name>
<accession>A0A7R7WAW8</accession>
<dbReference type="OrthoDB" id="4483860at2759"/>
<dbReference type="KEGG" id="aluc:AKAW2_41162S"/>
<sequence length="87" mass="10219">MENIIFRYTCWRKFLRDLKRKYFRLEEVNLSWDVHTDSISTSLVTLWNHNTTMGHSQTKVTYTGPEEHGALTALKEMASEDPLCVLL</sequence>
<organism evidence="1 2">
    <name type="scientific">Aspergillus kawachii</name>
    <name type="common">White koji mold</name>
    <name type="synonym">Aspergillus awamori var. kawachi</name>
    <dbReference type="NCBI Taxonomy" id="1069201"/>
    <lineage>
        <taxon>Eukaryota</taxon>
        <taxon>Fungi</taxon>
        <taxon>Dikarya</taxon>
        <taxon>Ascomycota</taxon>
        <taxon>Pezizomycotina</taxon>
        <taxon>Eurotiomycetes</taxon>
        <taxon>Eurotiomycetidae</taxon>
        <taxon>Eurotiales</taxon>
        <taxon>Aspergillaceae</taxon>
        <taxon>Aspergillus</taxon>
        <taxon>Aspergillus subgen. Circumdati</taxon>
    </lineage>
</organism>